<reference evidence="4 5" key="1">
    <citation type="submission" date="2024-09" db="EMBL/GenBank/DDBJ databases">
        <title>Floridaenema gen nov. (Aerosakkonemataceae, Aerosakkonematales ord. nov., Cyanobacteria) from benthic tropical and subtropical fresh waters, with the description of four new species.</title>
        <authorList>
            <person name="Moretto J.A."/>
            <person name="Berthold D.E."/>
            <person name="Lefler F.W."/>
            <person name="Huang I.-S."/>
            <person name="Laughinghouse H. IV."/>
        </authorList>
    </citation>
    <scope>NUCLEOTIDE SEQUENCE [LARGE SCALE GENOMIC DNA]</scope>
    <source>
        <strain evidence="4 5">BLCC-F46</strain>
    </source>
</reference>
<evidence type="ECO:0000259" key="3">
    <source>
        <dbReference type="Pfam" id="PF12849"/>
    </source>
</evidence>
<feature type="domain" description="PBP" evidence="3">
    <location>
        <begin position="71"/>
        <end position="333"/>
    </location>
</feature>
<keyword evidence="2" id="KW-0472">Membrane</keyword>
<accession>A0ABV4X631</accession>
<dbReference type="Pfam" id="PF12849">
    <property type="entry name" value="PBP_like_2"/>
    <property type="match status" value="1"/>
</dbReference>
<dbReference type="Gene3D" id="3.40.190.10">
    <property type="entry name" value="Periplasmic binding protein-like II"/>
    <property type="match status" value="2"/>
</dbReference>
<evidence type="ECO:0000256" key="2">
    <source>
        <dbReference type="SAM" id="Phobius"/>
    </source>
</evidence>
<organism evidence="4 5">
    <name type="scientific">Floridaenema aerugineum BLCC-F46</name>
    <dbReference type="NCBI Taxonomy" id="3153654"/>
    <lineage>
        <taxon>Bacteria</taxon>
        <taxon>Bacillati</taxon>
        <taxon>Cyanobacteriota</taxon>
        <taxon>Cyanophyceae</taxon>
        <taxon>Oscillatoriophycideae</taxon>
        <taxon>Aerosakkonematales</taxon>
        <taxon>Aerosakkonemataceae</taxon>
        <taxon>Floridanema</taxon>
        <taxon>Floridanema aerugineum</taxon>
    </lineage>
</organism>
<dbReference type="Proteomes" id="UP001576774">
    <property type="component" value="Unassembled WGS sequence"/>
</dbReference>
<dbReference type="EMBL" id="JBHFNQ010000116">
    <property type="protein sequence ID" value="MFB2878244.1"/>
    <property type="molecule type" value="Genomic_DNA"/>
</dbReference>
<dbReference type="InterPro" id="IPR024370">
    <property type="entry name" value="PBP_domain"/>
</dbReference>
<keyword evidence="1" id="KW-0732">Signal</keyword>
<dbReference type="InterPro" id="IPR050811">
    <property type="entry name" value="Phosphate_ABC_transporter"/>
</dbReference>
<comment type="caution">
    <text evidence="4">The sequence shown here is derived from an EMBL/GenBank/DDBJ whole genome shotgun (WGS) entry which is preliminary data.</text>
</comment>
<evidence type="ECO:0000313" key="5">
    <source>
        <dbReference type="Proteomes" id="UP001576774"/>
    </source>
</evidence>
<keyword evidence="2" id="KW-0812">Transmembrane</keyword>
<evidence type="ECO:0000313" key="4">
    <source>
        <dbReference type="EMBL" id="MFB2878244.1"/>
    </source>
</evidence>
<sequence>MSQKNETISLIFALLITLALLSAIIWWLTHSFGFNIDNFSQQNPNNSTSKTSNLSTDFAQVKNVPSGLFNYGGSTSWAPIRLLVDSAIQGARPEFRLRYTNPIGSPPGSSIGIKMLLNGQIAFSQSSRPLTDQEYQQAQQRGFRLQQITVAIDGLAIAVNPSLNVPGLTVNQLRSIYTGKITNWKQVGGPNLVIKPFSRPKGSGGTVDMFLEEILKEKNFTPNVELIDTTTQALRKIANTPGGIYYASAPEVVPQCTVKSIPIGRKQGEFVAPYQEPFVPLSQCPTRRNQLNLAAFQQGKYPLTRNLFVIVKQNGQIEQQGGEAYANLLLTDEGQELIGKAGFVPIR</sequence>
<name>A0ABV4X631_9CYAN</name>
<dbReference type="CDD" id="cd13566">
    <property type="entry name" value="PBP2_phosphate"/>
    <property type="match status" value="1"/>
</dbReference>
<dbReference type="SUPFAM" id="SSF53850">
    <property type="entry name" value="Periplasmic binding protein-like II"/>
    <property type="match status" value="1"/>
</dbReference>
<gene>
    <name evidence="4" type="ORF">ACE1CC_15435</name>
</gene>
<dbReference type="RefSeq" id="WP_413271321.1">
    <property type="nucleotide sequence ID" value="NZ_JBHFNQ010000116.1"/>
</dbReference>
<feature type="transmembrane region" description="Helical" evidence="2">
    <location>
        <begin position="7"/>
        <end position="28"/>
    </location>
</feature>
<evidence type="ECO:0000256" key="1">
    <source>
        <dbReference type="ARBA" id="ARBA00022729"/>
    </source>
</evidence>
<dbReference type="PANTHER" id="PTHR30570">
    <property type="entry name" value="PERIPLASMIC PHOSPHATE BINDING COMPONENT OF PHOSPHATE ABC TRANSPORTER"/>
    <property type="match status" value="1"/>
</dbReference>
<proteinExistence type="predicted"/>
<dbReference type="PANTHER" id="PTHR30570:SF1">
    <property type="entry name" value="PHOSPHATE-BINDING PROTEIN PSTS"/>
    <property type="match status" value="1"/>
</dbReference>
<keyword evidence="5" id="KW-1185">Reference proteome</keyword>
<keyword evidence="2" id="KW-1133">Transmembrane helix</keyword>
<protein>
    <submittedName>
        <fullName evidence="4">PstS family phosphate ABC transporter substrate-binding protein</fullName>
    </submittedName>
</protein>